<evidence type="ECO:0000313" key="2">
    <source>
        <dbReference type="Proteomes" id="UP000789739"/>
    </source>
</evidence>
<protein>
    <submittedName>
        <fullName evidence="1">170_t:CDS:1</fullName>
    </submittedName>
</protein>
<name>A0A9N9F2P0_9GLOM</name>
<evidence type="ECO:0000313" key="1">
    <source>
        <dbReference type="EMBL" id="CAG8504445.1"/>
    </source>
</evidence>
<dbReference type="EMBL" id="CAJVPI010000228">
    <property type="protein sequence ID" value="CAG8504445.1"/>
    <property type="molecule type" value="Genomic_DNA"/>
</dbReference>
<dbReference type="Proteomes" id="UP000789739">
    <property type="component" value="Unassembled WGS sequence"/>
</dbReference>
<reference evidence="1" key="1">
    <citation type="submission" date="2021-06" db="EMBL/GenBank/DDBJ databases">
        <authorList>
            <person name="Kallberg Y."/>
            <person name="Tangrot J."/>
            <person name="Rosling A."/>
        </authorList>
    </citation>
    <scope>NUCLEOTIDE SEQUENCE</scope>
    <source>
        <strain evidence="1">BR232B</strain>
    </source>
</reference>
<gene>
    <name evidence="1" type="ORF">PBRASI_LOCUS2780</name>
</gene>
<sequence>MTRMKEYLSQSVVTEREDVVLEMTGDVNKVFGESNTDNVAREDEIENYLYEGEVSIDFNDIDETMYEYGENEHKHK</sequence>
<organism evidence="1 2">
    <name type="scientific">Paraglomus brasilianum</name>
    <dbReference type="NCBI Taxonomy" id="144538"/>
    <lineage>
        <taxon>Eukaryota</taxon>
        <taxon>Fungi</taxon>
        <taxon>Fungi incertae sedis</taxon>
        <taxon>Mucoromycota</taxon>
        <taxon>Glomeromycotina</taxon>
        <taxon>Glomeromycetes</taxon>
        <taxon>Paraglomerales</taxon>
        <taxon>Paraglomeraceae</taxon>
        <taxon>Paraglomus</taxon>
    </lineage>
</organism>
<proteinExistence type="predicted"/>
<comment type="caution">
    <text evidence="1">The sequence shown here is derived from an EMBL/GenBank/DDBJ whole genome shotgun (WGS) entry which is preliminary data.</text>
</comment>
<dbReference type="AlphaFoldDB" id="A0A9N9F2P0"/>
<accession>A0A9N9F2P0</accession>
<keyword evidence="2" id="KW-1185">Reference proteome</keyword>